<dbReference type="BioCyc" id="FCF748224-HMP:GTSS-18-MONOMER"/>
<sequence>MVQGFLFAENMAFCACRMQQNGEKTFFSVFLLFCQRFKKQGSVPFFSFIFRFVKRSQLFICFFEAFSAFSLLSNPQKCFIIIKRSAAISRPVCKNGNPGSSYSVLAARPLCGGPGGFVFFKFYRVIGKRSILLC</sequence>
<dbReference type="AlphaFoldDB" id="E2ZI45"/>
<gene>
    <name evidence="1" type="ORF">HMPREF9436_01335</name>
</gene>
<organism evidence="1 2">
    <name type="scientific">Faecalibacterium cf. prausnitzii KLE1255</name>
    <dbReference type="NCBI Taxonomy" id="748224"/>
    <lineage>
        <taxon>Bacteria</taxon>
        <taxon>Bacillati</taxon>
        <taxon>Bacillota</taxon>
        <taxon>Clostridia</taxon>
        <taxon>Eubacteriales</taxon>
        <taxon>Oscillospiraceae</taxon>
        <taxon>Faecalibacterium</taxon>
    </lineage>
</organism>
<evidence type="ECO:0000313" key="1">
    <source>
        <dbReference type="EMBL" id="EFQ07162.1"/>
    </source>
</evidence>
<protein>
    <submittedName>
        <fullName evidence="1">Uncharacterized protein</fullName>
    </submittedName>
</protein>
<comment type="caution">
    <text evidence="1">The sequence shown here is derived from an EMBL/GenBank/DDBJ whole genome shotgun (WGS) entry which is preliminary data.</text>
</comment>
<proteinExistence type="predicted"/>
<reference evidence="1 2" key="1">
    <citation type="submission" date="2010-08" db="EMBL/GenBank/DDBJ databases">
        <authorList>
            <person name="Weinstock G."/>
            <person name="Sodergren E."/>
            <person name="Clifton S."/>
            <person name="Fulton L."/>
            <person name="Fulton B."/>
            <person name="Courtney L."/>
            <person name="Fronick C."/>
            <person name="Harrison M."/>
            <person name="Strong C."/>
            <person name="Farmer C."/>
            <person name="Delahaunty K."/>
            <person name="Markovic C."/>
            <person name="Hall O."/>
            <person name="Minx P."/>
            <person name="Tomlinson C."/>
            <person name="Mitreva M."/>
            <person name="Hou S."/>
            <person name="Chen J."/>
            <person name="Wollam A."/>
            <person name="Pepin K.H."/>
            <person name="Johnson M."/>
            <person name="Bhonagiri V."/>
            <person name="Zhang X."/>
            <person name="Suruliraj S."/>
            <person name="Warren W."/>
            <person name="Chinwalla A."/>
            <person name="Mardis E.R."/>
            <person name="Wilson R.K."/>
        </authorList>
    </citation>
    <scope>NUCLEOTIDE SEQUENCE [LARGE SCALE GENOMIC DNA]</scope>
    <source>
        <strain evidence="1 2">KLE1255</strain>
    </source>
</reference>
<dbReference type="Proteomes" id="UP000006028">
    <property type="component" value="Unassembled WGS sequence"/>
</dbReference>
<accession>E2ZI45</accession>
<name>E2ZI45_9FIRM</name>
<evidence type="ECO:0000313" key="2">
    <source>
        <dbReference type="Proteomes" id="UP000006028"/>
    </source>
</evidence>
<dbReference type="STRING" id="748224.HMPREF9436_01335"/>
<dbReference type="HOGENOM" id="CLU_1893072_0_0_9"/>
<dbReference type="EMBL" id="AECU01000114">
    <property type="protein sequence ID" value="EFQ07162.1"/>
    <property type="molecule type" value="Genomic_DNA"/>
</dbReference>